<dbReference type="Pfam" id="PF03692">
    <property type="entry name" value="CxxCxxCC"/>
    <property type="match status" value="1"/>
</dbReference>
<dbReference type="AlphaFoldDB" id="A0A4U1BGU0"/>
<gene>
    <name evidence="2" type="ORF">FCL40_03435</name>
</gene>
<dbReference type="PANTHER" id="PTHR37421:SF1">
    <property type="entry name" value="UPF0260 PROTEIN YCGN"/>
    <property type="match status" value="1"/>
</dbReference>
<dbReference type="Proteomes" id="UP000305674">
    <property type="component" value="Unassembled WGS sequence"/>
</dbReference>
<dbReference type="RefSeq" id="WP_136851412.1">
    <property type="nucleotide sequence ID" value="NZ_SWCI01000002.1"/>
</dbReference>
<dbReference type="OrthoDB" id="9786855at2"/>
<evidence type="ECO:0000256" key="1">
    <source>
        <dbReference type="HAMAP-Rule" id="MF_00676"/>
    </source>
</evidence>
<sequence length="152" mass="17502">MSVEQPFWHKPLTQMTEQEWEALCDGCGKCCLNKLIDDDTEEVYFTNVACQLLNDKTCECSRYDTRFNYVPDCYKVTPDNVGTIAWLPTSCAYRRLHEGRGLPSWHHLVAGNKSQMHKQGMSVRRKVLSELEVGPDPDLFGFIVLWPLDDLD</sequence>
<dbReference type="InterPro" id="IPR008228">
    <property type="entry name" value="UCP006173"/>
</dbReference>
<evidence type="ECO:0000313" key="3">
    <source>
        <dbReference type="Proteomes" id="UP000305674"/>
    </source>
</evidence>
<dbReference type="NCBIfam" id="NF003507">
    <property type="entry name" value="PRK05170.2-5"/>
    <property type="match status" value="1"/>
</dbReference>
<accession>A0A4U1BGU0</accession>
<organism evidence="2 3">
    <name type="scientific">Ferrimonas sediminicola</name>
    <dbReference type="NCBI Taxonomy" id="2569538"/>
    <lineage>
        <taxon>Bacteria</taxon>
        <taxon>Pseudomonadati</taxon>
        <taxon>Pseudomonadota</taxon>
        <taxon>Gammaproteobacteria</taxon>
        <taxon>Alteromonadales</taxon>
        <taxon>Ferrimonadaceae</taxon>
        <taxon>Ferrimonas</taxon>
    </lineage>
</organism>
<comment type="similarity">
    <text evidence="1">Belongs to the UPF0260 family.</text>
</comment>
<dbReference type="HAMAP" id="MF_00676">
    <property type="entry name" value="UPF0260"/>
    <property type="match status" value="1"/>
</dbReference>
<dbReference type="PIRSF" id="PIRSF006173">
    <property type="entry name" value="UCP006173"/>
    <property type="match status" value="1"/>
</dbReference>
<dbReference type="EMBL" id="SWCI01000002">
    <property type="protein sequence ID" value="TKB50227.1"/>
    <property type="molecule type" value="Genomic_DNA"/>
</dbReference>
<dbReference type="NCBIfam" id="NF003500">
    <property type="entry name" value="PRK05170.1-4"/>
    <property type="match status" value="1"/>
</dbReference>
<dbReference type="InterPro" id="IPR005358">
    <property type="entry name" value="Puta_zinc/iron-chelating_dom"/>
</dbReference>
<protein>
    <recommendedName>
        <fullName evidence="1">UPF0260 protein FCL40_03435</fullName>
    </recommendedName>
</protein>
<evidence type="ECO:0000313" key="2">
    <source>
        <dbReference type="EMBL" id="TKB50227.1"/>
    </source>
</evidence>
<dbReference type="NCBIfam" id="NF003505">
    <property type="entry name" value="PRK05170.2-3"/>
    <property type="match status" value="1"/>
</dbReference>
<reference evidence="2 3" key="1">
    <citation type="submission" date="2019-04" db="EMBL/GenBank/DDBJ databases">
        <authorList>
            <person name="Hwang J.C."/>
        </authorList>
    </citation>
    <scope>NUCLEOTIDE SEQUENCE [LARGE SCALE GENOMIC DNA]</scope>
    <source>
        <strain evidence="2 3">IMCC35001</strain>
    </source>
</reference>
<keyword evidence="3" id="KW-1185">Reference proteome</keyword>
<comment type="caution">
    <text evidence="2">The sequence shown here is derived from an EMBL/GenBank/DDBJ whole genome shotgun (WGS) entry which is preliminary data.</text>
</comment>
<dbReference type="PANTHER" id="PTHR37421">
    <property type="entry name" value="UPF0260 PROTEIN YCGN"/>
    <property type="match status" value="1"/>
</dbReference>
<dbReference type="NCBIfam" id="NF003501">
    <property type="entry name" value="PRK05170.1-5"/>
    <property type="match status" value="1"/>
</dbReference>
<proteinExistence type="inferred from homology"/>
<name>A0A4U1BGU0_9GAMM</name>